<organism evidence="1">
    <name type="scientific">Vibrio vulnificus</name>
    <dbReference type="NCBI Taxonomy" id="672"/>
    <lineage>
        <taxon>Bacteria</taxon>
        <taxon>Pseudomonadati</taxon>
        <taxon>Pseudomonadota</taxon>
        <taxon>Gammaproteobacteria</taxon>
        <taxon>Vibrionales</taxon>
        <taxon>Vibrionaceae</taxon>
        <taxon>Vibrio</taxon>
    </lineage>
</organism>
<dbReference type="Proteomes" id="UP000863257">
    <property type="component" value="Unassembled WGS sequence"/>
</dbReference>
<dbReference type="AlphaFoldDB" id="A0A8H9N215"/>
<protein>
    <submittedName>
        <fullName evidence="1">Uncharacterized protein</fullName>
    </submittedName>
</protein>
<dbReference type="EMBL" id="DACRBY010000020">
    <property type="protein sequence ID" value="HAS8541338.1"/>
    <property type="molecule type" value="Genomic_DNA"/>
</dbReference>
<name>A0A8H9N215_VIBVL</name>
<sequence length="104" mass="12139">MNSEEKAIQRFNRFGRDTLEKIFNRIHLRADDRKKADIGHLVETEEWAATCRSTRYLTETETSILHSIKLALMLCTNPAEEAKQKVLTRVQERRERRKALALAA</sequence>
<comment type="caution">
    <text evidence="1">The sequence shown here is derived from an EMBL/GenBank/DDBJ whole genome shotgun (WGS) entry which is preliminary data.</text>
</comment>
<gene>
    <name evidence="1" type="ORF">I7730_16260</name>
</gene>
<proteinExistence type="predicted"/>
<reference evidence="1" key="2">
    <citation type="submission" date="2019-01" db="EMBL/GenBank/DDBJ databases">
        <authorList>
            <consortium name="NCBI Pathogen Detection Project"/>
        </authorList>
    </citation>
    <scope>NUCLEOTIDE SEQUENCE</scope>
    <source>
        <strain evidence="1">BCW_3452</strain>
    </source>
</reference>
<evidence type="ECO:0000313" key="1">
    <source>
        <dbReference type="EMBL" id="HAS8541338.1"/>
    </source>
</evidence>
<reference evidence="1" key="1">
    <citation type="journal article" date="2018" name="Genome Biol.">
        <title>SKESA: strategic k-mer extension for scrupulous assemblies.</title>
        <authorList>
            <person name="Souvorov A."/>
            <person name="Agarwala R."/>
            <person name="Lipman D.J."/>
        </authorList>
    </citation>
    <scope>NUCLEOTIDE SEQUENCE</scope>
    <source>
        <strain evidence="1">BCW_3452</strain>
    </source>
</reference>
<accession>A0A8H9N215</accession>